<reference evidence="2" key="1">
    <citation type="submission" date="2023-03" db="EMBL/GenBank/DDBJ databases">
        <title>Massive genome expansion in bonnet fungi (Mycena s.s.) driven by repeated elements and novel gene families across ecological guilds.</title>
        <authorList>
            <consortium name="Lawrence Berkeley National Laboratory"/>
            <person name="Harder C.B."/>
            <person name="Miyauchi S."/>
            <person name="Viragh M."/>
            <person name="Kuo A."/>
            <person name="Thoen E."/>
            <person name="Andreopoulos B."/>
            <person name="Lu D."/>
            <person name="Skrede I."/>
            <person name="Drula E."/>
            <person name="Henrissat B."/>
            <person name="Morin E."/>
            <person name="Kohler A."/>
            <person name="Barry K."/>
            <person name="LaButti K."/>
            <person name="Morin E."/>
            <person name="Salamov A."/>
            <person name="Lipzen A."/>
            <person name="Mereny Z."/>
            <person name="Hegedus B."/>
            <person name="Baldrian P."/>
            <person name="Stursova M."/>
            <person name="Weitz H."/>
            <person name="Taylor A."/>
            <person name="Grigoriev I.V."/>
            <person name="Nagy L.G."/>
            <person name="Martin F."/>
            <person name="Kauserud H."/>
        </authorList>
    </citation>
    <scope>NUCLEOTIDE SEQUENCE</scope>
    <source>
        <strain evidence="2">9284</strain>
    </source>
</reference>
<evidence type="ECO:0000313" key="2">
    <source>
        <dbReference type="EMBL" id="KAJ7628684.1"/>
    </source>
</evidence>
<evidence type="ECO:0000256" key="1">
    <source>
        <dbReference type="SAM" id="MobiDB-lite"/>
    </source>
</evidence>
<feature type="region of interest" description="Disordered" evidence="1">
    <location>
        <begin position="1"/>
        <end position="34"/>
    </location>
</feature>
<proteinExistence type="predicted"/>
<organism evidence="2 3">
    <name type="scientific">Roridomyces roridus</name>
    <dbReference type="NCBI Taxonomy" id="1738132"/>
    <lineage>
        <taxon>Eukaryota</taxon>
        <taxon>Fungi</taxon>
        <taxon>Dikarya</taxon>
        <taxon>Basidiomycota</taxon>
        <taxon>Agaricomycotina</taxon>
        <taxon>Agaricomycetes</taxon>
        <taxon>Agaricomycetidae</taxon>
        <taxon>Agaricales</taxon>
        <taxon>Marasmiineae</taxon>
        <taxon>Mycenaceae</taxon>
        <taxon>Roridomyces</taxon>
    </lineage>
</organism>
<feature type="compositionally biased region" description="Low complexity" evidence="1">
    <location>
        <begin position="1"/>
        <end position="21"/>
    </location>
</feature>
<comment type="caution">
    <text evidence="2">The sequence shown here is derived from an EMBL/GenBank/DDBJ whole genome shotgun (WGS) entry which is preliminary data.</text>
</comment>
<accession>A0AAD7BRF2</accession>
<name>A0AAD7BRF2_9AGAR</name>
<sequence>MLSATSPTPSRTPCRNSSRSSRSGRRHPISTKQELAARSKIIAQKCRIPLATTYDGNAHIAPSASATTWPKLTRPAGIPAEVDLSGHPDLADVPVEYLRDILPFDAFDASRKAVQCPPPDSSVLPTELQILINDAVTHPPSHMLAVHDGSRTRFGVTRVRLFPIHELVLRTTCAFLPVLPGPVPLSAAEKFPCEDEDESPVSRMTIPVVTLSLPSLATFPLLQTYLYTKEPSTLLNCLLPPPDATLDRLRRHAAIICGLYNNARSLGVVDQELWDLLEVVWDRTMSASQA</sequence>
<dbReference type="EMBL" id="JARKIF010000010">
    <property type="protein sequence ID" value="KAJ7628684.1"/>
    <property type="molecule type" value="Genomic_DNA"/>
</dbReference>
<gene>
    <name evidence="2" type="ORF">FB45DRAFT_1059396</name>
</gene>
<dbReference type="AlphaFoldDB" id="A0AAD7BRF2"/>
<keyword evidence="3" id="KW-1185">Reference proteome</keyword>
<dbReference type="Proteomes" id="UP001221142">
    <property type="component" value="Unassembled WGS sequence"/>
</dbReference>
<protein>
    <submittedName>
        <fullName evidence="2">Uncharacterized protein</fullName>
    </submittedName>
</protein>
<evidence type="ECO:0000313" key="3">
    <source>
        <dbReference type="Proteomes" id="UP001221142"/>
    </source>
</evidence>